<dbReference type="Gene3D" id="1.10.10.10">
    <property type="entry name" value="Winged helix-like DNA-binding domain superfamily/Winged helix DNA-binding domain"/>
    <property type="match status" value="1"/>
</dbReference>
<dbReference type="PANTHER" id="PTHR33221">
    <property type="entry name" value="WINGED HELIX-TURN-HELIX TRANSCRIPTIONAL REGULATOR, RRF2 FAMILY"/>
    <property type="match status" value="1"/>
</dbReference>
<dbReference type="AlphaFoldDB" id="A0A239HJD2"/>
<gene>
    <name evidence="2" type="ORF">SAMN06295912_1179</name>
</gene>
<dbReference type="InterPro" id="IPR036388">
    <property type="entry name" value="WH-like_DNA-bd_sf"/>
</dbReference>
<dbReference type="PANTHER" id="PTHR33221:SF4">
    <property type="entry name" value="HTH-TYPE TRANSCRIPTIONAL REPRESSOR NSRR"/>
    <property type="match status" value="1"/>
</dbReference>
<dbReference type="OrthoDB" id="9802344at2"/>
<dbReference type="Pfam" id="PF02082">
    <property type="entry name" value="Rrf2"/>
    <property type="match status" value="1"/>
</dbReference>
<protein>
    <submittedName>
        <fullName evidence="2">Transcriptional regulator, BadM/Rrf2 family</fullName>
    </submittedName>
</protein>
<evidence type="ECO:0000313" key="2">
    <source>
        <dbReference type="EMBL" id="SNS80384.1"/>
    </source>
</evidence>
<dbReference type="GO" id="GO:0003700">
    <property type="term" value="F:DNA-binding transcription factor activity"/>
    <property type="evidence" value="ECO:0007669"/>
    <property type="project" value="TreeGrafter"/>
</dbReference>
<accession>A0A239HJD2</accession>
<organism evidence="2 3">
    <name type="scientific">Edaphosphingomonas laterariae</name>
    <dbReference type="NCBI Taxonomy" id="861865"/>
    <lineage>
        <taxon>Bacteria</taxon>
        <taxon>Pseudomonadati</taxon>
        <taxon>Pseudomonadota</taxon>
        <taxon>Alphaproteobacteria</taxon>
        <taxon>Sphingomonadales</taxon>
        <taxon>Rhizorhabdaceae</taxon>
        <taxon>Edaphosphingomonas</taxon>
    </lineage>
</organism>
<dbReference type="SUPFAM" id="SSF46785">
    <property type="entry name" value="Winged helix' DNA-binding domain"/>
    <property type="match status" value="1"/>
</dbReference>
<reference evidence="3" key="1">
    <citation type="submission" date="2017-06" db="EMBL/GenBank/DDBJ databases">
        <authorList>
            <person name="Varghese N."/>
            <person name="Submissions S."/>
        </authorList>
    </citation>
    <scope>NUCLEOTIDE SEQUENCE [LARGE SCALE GENOMIC DNA]</scope>
    <source>
        <strain evidence="3">LNB2</strain>
    </source>
</reference>
<dbReference type="InterPro" id="IPR036390">
    <property type="entry name" value="WH_DNA-bd_sf"/>
</dbReference>
<dbReference type="RefSeq" id="WP_089220346.1">
    <property type="nucleotide sequence ID" value="NZ_FZOS01000017.1"/>
</dbReference>
<keyword evidence="1" id="KW-0238">DNA-binding</keyword>
<dbReference type="GO" id="GO:0003677">
    <property type="term" value="F:DNA binding"/>
    <property type="evidence" value="ECO:0007669"/>
    <property type="project" value="UniProtKB-KW"/>
</dbReference>
<name>A0A239HJD2_9SPHN</name>
<sequence length="142" mass="15170">MKLTRHTDYALRMLLYLAARPDRLCSIGEIAGAYRISQNHLMKVANELGRAGHIVTVRGRNGGLRLARPAGEINIGAVVRDTEEGFNLVDCTDCLIATACGLPGALNQATRAFIGVLDGYSLADISGQRAAMAALIENASHH</sequence>
<dbReference type="GO" id="GO:0005829">
    <property type="term" value="C:cytosol"/>
    <property type="evidence" value="ECO:0007669"/>
    <property type="project" value="TreeGrafter"/>
</dbReference>
<keyword evidence="3" id="KW-1185">Reference proteome</keyword>
<dbReference type="EMBL" id="FZOS01000017">
    <property type="protein sequence ID" value="SNS80384.1"/>
    <property type="molecule type" value="Genomic_DNA"/>
</dbReference>
<dbReference type="NCBIfam" id="TIGR00738">
    <property type="entry name" value="rrf2_super"/>
    <property type="match status" value="1"/>
</dbReference>
<evidence type="ECO:0000256" key="1">
    <source>
        <dbReference type="ARBA" id="ARBA00023125"/>
    </source>
</evidence>
<dbReference type="PROSITE" id="PS51197">
    <property type="entry name" value="HTH_RRF2_2"/>
    <property type="match status" value="1"/>
</dbReference>
<dbReference type="Proteomes" id="UP000198281">
    <property type="component" value="Unassembled WGS sequence"/>
</dbReference>
<evidence type="ECO:0000313" key="3">
    <source>
        <dbReference type="Proteomes" id="UP000198281"/>
    </source>
</evidence>
<dbReference type="InterPro" id="IPR000944">
    <property type="entry name" value="Tscrpt_reg_Rrf2"/>
</dbReference>
<proteinExistence type="predicted"/>